<proteinExistence type="predicted"/>
<feature type="domain" description="Helicase ATP-binding" evidence="3">
    <location>
        <begin position="102"/>
        <end position="312"/>
    </location>
</feature>
<dbReference type="SMART" id="SM00487">
    <property type="entry name" value="DEXDc"/>
    <property type="match status" value="1"/>
</dbReference>
<sequence>MTSIGNVDPIAASEGMKTSYTRYLSSLLPLTDQRLRHALTSKLQEEQVLSKGPFLESTPAFESGESISDLVTECVLPDKFREFKSRALPLNRPLYRHQVEAIRKARAGRNLVVATGTGSGKTESFIVPIIASLFDEIERSALTPGIRALLLYPMNALANDQLKRLRELLAEIPEITFGRYTGETPEKASVAREKYRALNGEPPLPNEILSREEMRKNPPHILLTNYAMLEYLLLRPADMDLFEGPFGGSWQYLVVDEAHVYDGVNGSEIALLIRRLKERVKATDLQCLASSATVGSDQMAVAEFAESLFSETFEWVDEDRSRQDVVTATRVQQTRSTTWKITKDQIDSLSGLEDPDSVIRSWGHATLEDEHHIQSIILHLSSGPQTLVELAQTVFPELSTSDAQRRLSKLVEVAHHAKGAHGAPILNARYHQFVTAVDGAFACLANPNNPHISLSRQMECPDCSKPMFEVAACKQCGKLHVLGNVIQSGGVPKLFSKSRESASRLSWVMLGSHQAEGDPEDNFLTEETIQKANPVTLCLDCSCITPGLDISSCSACGSGNIRAGIRTDGTSLRECHACGVKANEQVRRLSAGYDASISVLISDLYGNLPEDLSIDVPGNGRKLLMFADSRQQAAYAAPNLEQSYETMLYRRLIVMGLEERQGFEQTSSELAEVTLRITQENNVLGRQDGQFEQSRQVHEWIHKESIEAAERNSLEGCGLVAVHLRRPDIPMTPGLINLGLNSEEAWDLLEELVTTMRHSGALSTDYARTPVNINDEIFAPRNREKSYVESGSTAIRGVESWLPSGKARRNKRVGYLESILKILDSTVNPVEILEGIWKFITRPEVDWLSSKSTTRGVTYQINNRALRWTLSGTQSRLFQCGTCQRFTPRSVKNVCPANQCSGVLNVVERETQQIRSNQNHYVNSYLTLAPVPLSASEHTAQLSKDFAAATQNNFINGRVNVLSCSTTFEMGVDVGELQAVFLRNVPPATANYIQRAGRAGRRASSAALVVTFVQMRSHDQYMYADPHRMISGIVRPPRIDIVNERVTRRHAHSMVISAFWRDEMSKGIEYRSNQSMFSSENGHEPGANRLKDYLVDLPKQLRNSIKEVLPQTMYHSIDVAGCEFSEELIRLVQESQDLYDEETGYLEEQIILLSSQRKFGPAKGITASKAAIEGRGTIGELAKRNILPKYGFPVDTVPLTPPGNVALLDLDLSRDLSIAINEYAPGNKIVAQGQVISSVGVVRPPGKDFTLYNYAICGTCNHFQKSIDQISESCSLCDVPRVGTARTLIVPEWGFIASPDVGKVGGVRPRSSWNSKLFIESSGDEVETLTVETSAGTVDWRVGERASLALINEGPLDMHYYICDFCGYSQPGIQQLTKATRTSQQKSHKHTRTGADCRGPLRGRALAHSYETDVLNMSFLQTTTTEQSRSMLYAILNAAADVLEISRDDIDGTVEVYKKNRLALFDVVPAGAGLVKRIAHDLEVIIQRALDRTETCDCGIDTSCYRCLRVYRNQFYHEELTRKAVLDMRVT</sequence>
<keyword evidence="5" id="KW-0378">Hydrolase</keyword>
<dbReference type="InterPro" id="IPR027417">
    <property type="entry name" value="P-loop_NTPase"/>
</dbReference>
<evidence type="ECO:0000259" key="3">
    <source>
        <dbReference type="PROSITE" id="PS51192"/>
    </source>
</evidence>
<gene>
    <name evidence="5" type="ORF">V5R04_09155</name>
</gene>
<reference evidence="5" key="1">
    <citation type="submission" date="2024-02" db="EMBL/GenBank/DDBJ databases">
        <title>Tomenella chthoni gen. nov. sp. nov., a member of the family Jonesiaceae isolated from bat guano.</title>
        <authorList>
            <person name="Miller S.L."/>
            <person name="King J."/>
            <person name="Sankaranarayanan K."/>
            <person name="Lawson P.A."/>
        </authorList>
    </citation>
    <scope>NUCLEOTIDE SEQUENCE</scope>
    <source>
        <strain evidence="5">BS-20</strain>
    </source>
</reference>
<keyword evidence="2" id="KW-0067">ATP-binding</keyword>
<keyword evidence="1" id="KW-0547">Nucleotide-binding</keyword>
<dbReference type="InterPro" id="IPR014001">
    <property type="entry name" value="Helicase_ATP-bd"/>
</dbReference>
<dbReference type="SMART" id="SM00490">
    <property type="entry name" value="HELICc"/>
    <property type="match status" value="1"/>
</dbReference>
<dbReference type="GO" id="GO:0036297">
    <property type="term" value="P:interstrand cross-link repair"/>
    <property type="evidence" value="ECO:0007669"/>
    <property type="project" value="TreeGrafter"/>
</dbReference>
<evidence type="ECO:0000256" key="1">
    <source>
        <dbReference type="ARBA" id="ARBA00022741"/>
    </source>
</evidence>
<feature type="domain" description="Helicase C-terminal" evidence="4">
    <location>
        <begin position="860"/>
        <end position="1053"/>
    </location>
</feature>
<dbReference type="InterPro" id="IPR011545">
    <property type="entry name" value="DEAD/DEAH_box_helicase_dom"/>
</dbReference>
<dbReference type="Gene3D" id="3.40.50.300">
    <property type="entry name" value="P-loop containing nucleotide triphosphate hydrolases"/>
    <property type="match status" value="2"/>
</dbReference>
<evidence type="ECO:0000313" key="5">
    <source>
        <dbReference type="EMBL" id="XBH20415.1"/>
    </source>
</evidence>
<dbReference type="GO" id="GO:0006289">
    <property type="term" value="P:nucleotide-excision repair"/>
    <property type="evidence" value="ECO:0007669"/>
    <property type="project" value="TreeGrafter"/>
</dbReference>
<dbReference type="CDD" id="cd17923">
    <property type="entry name" value="DEXHc_Hrq1-like"/>
    <property type="match status" value="1"/>
</dbReference>
<dbReference type="SUPFAM" id="SSF52540">
    <property type="entry name" value="P-loop containing nucleoside triphosphate hydrolases"/>
    <property type="match status" value="2"/>
</dbReference>
<keyword evidence="5" id="KW-0347">Helicase</keyword>
<dbReference type="PANTHER" id="PTHR47957">
    <property type="entry name" value="ATP-DEPENDENT HELICASE HRQ1"/>
    <property type="match status" value="1"/>
</dbReference>
<dbReference type="Pfam" id="PF00270">
    <property type="entry name" value="DEAD"/>
    <property type="match status" value="1"/>
</dbReference>
<protein>
    <submittedName>
        <fullName evidence="5">DEAD/DEAH box helicase</fullName>
    </submittedName>
</protein>
<dbReference type="EMBL" id="CP146203">
    <property type="protein sequence ID" value="XBH20415.1"/>
    <property type="molecule type" value="Genomic_DNA"/>
</dbReference>
<dbReference type="GO" id="GO:0005524">
    <property type="term" value="F:ATP binding"/>
    <property type="evidence" value="ECO:0007669"/>
    <property type="project" value="UniProtKB-KW"/>
</dbReference>
<name>A0AAU7DSY7_9MICO</name>
<evidence type="ECO:0000256" key="2">
    <source>
        <dbReference type="ARBA" id="ARBA00022840"/>
    </source>
</evidence>
<dbReference type="PROSITE" id="PS51192">
    <property type="entry name" value="HELICASE_ATP_BIND_1"/>
    <property type="match status" value="1"/>
</dbReference>
<dbReference type="GO" id="GO:0043138">
    <property type="term" value="F:3'-5' DNA helicase activity"/>
    <property type="evidence" value="ECO:0007669"/>
    <property type="project" value="TreeGrafter"/>
</dbReference>
<evidence type="ECO:0000259" key="4">
    <source>
        <dbReference type="PROSITE" id="PS51194"/>
    </source>
</evidence>
<dbReference type="PROSITE" id="PS51194">
    <property type="entry name" value="HELICASE_CTER"/>
    <property type="match status" value="1"/>
</dbReference>
<dbReference type="PANTHER" id="PTHR47957:SF3">
    <property type="entry name" value="ATP-DEPENDENT HELICASE HRQ1"/>
    <property type="match status" value="1"/>
</dbReference>
<dbReference type="InterPro" id="IPR018973">
    <property type="entry name" value="MZB"/>
</dbReference>
<dbReference type="GO" id="GO:0003676">
    <property type="term" value="F:nucleic acid binding"/>
    <property type="evidence" value="ECO:0007669"/>
    <property type="project" value="InterPro"/>
</dbReference>
<dbReference type="Pfam" id="PF09369">
    <property type="entry name" value="MZB"/>
    <property type="match status" value="1"/>
</dbReference>
<accession>A0AAU7DSY7</accession>
<dbReference type="InterPro" id="IPR001650">
    <property type="entry name" value="Helicase_C-like"/>
</dbReference>
<dbReference type="Pfam" id="PF00271">
    <property type="entry name" value="Helicase_C"/>
    <property type="match status" value="1"/>
</dbReference>
<organism evidence="5">
    <name type="scientific">Jonesiaceae bacterium BS-20</name>
    <dbReference type="NCBI Taxonomy" id="3120821"/>
    <lineage>
        <taxon>Bacteria</taxon>
        <taxon>Bacillati</taxon>
        <taxon>Actinomycetota</taxon>
        <taxon>Actinomycetes</taxon>
        <taxon>Micrococcales</taxon>
        <taxon>Jonesiaceae</taxon>
    </lineage>
</organism>